<dbReference type="RefSeq" id="WP_188909595.1">
    <property type="nucleotide sequence ID" value="NZ_BMIQ01000004.1"/>
</dbReference>
<dbReference type="EMBL" id="BMIQ01000004">
    <property type="protein sequence ID" value="GGE07984.1"/>
    <property type="molecule type" value="Genomic_DNA"/>
</dbReference>
<keyword evidence="3" id="KW-1185">Reference proteome</keyword>
<evidence type="ECO:0000259" key="1">
    <source>
        <dbReference type="Pfam" id="PF18743"/>
    </source>
</evidence>
<evidence type="ECO:0000313" key="3">
    <source>
        <dbReference type="Proteomes" id="UP000644699"/>
    </source>
</evidence>
<name>A0A916ZPN1_9HYPH</name>
<dbReference type="AlphaFoldDB" id="A0A916ZPN1"/>
<dbReference type="Proteomes" id="UP000644699">
    <property type="component" value="Unassembled WGS sequence"/>
</dbReference>
<dbReference type="SUPFAM" id="SSF52980">
    <property type="entry name" value="Restriction endonuclease-like"/>
    <property type="match status" value="1"/>
</dbReference>
<dbReference type="InterPro" id="IPR040902">
    <property type="entry name" value="AHJR-like"/>
</dbReference>
<evidence type="ECO:0000313" key="2">
    <source>
        <dbReference type="EMBL" id="GGE07984.1"/>
    </source>
</evidence>
<dbReference type="InterPro" id="IPR011335">
    <property type="entry name" value="Restrct_endonuc-II-like"/>
</dbReference>
<accession>A0A916ZPN1</accession>
<gene>
    <name evidence="2" type="ORF">GCM10011390_28780</name>
</gene>
<sequence>MTKASLTPEETKIRAVARQYRRRGYTALVPRGPIELPQGLEGYVPDLIATNGRETVLVEVKQSDAVRKANELTLVADRVARLPGWRFELIAIAPEPAGRLATREQLATLADKVDRALAAGLSDMALDYAAHAAGLLITEAGRLEGLKVDHMATRDVARELVVRGVLPKPLFESFDLAWRRRGELMHLDPTELAPSSEEVRQVMRLIENLRAELDAESAAA</sequence>
<feature type="domain" description="REase AHJR-like" evidence="1">
    <location>
        <begin position="3"/>
        <end position="108"/>
    </location>
</feature>
<reference evidence="2" key="1">
    <citation type="journal article" date="2014" name="Int. J. Syst. Evol. Microbiol.">
        <title>Complete genome sequence of Corynebacterium casei LMG S-19264T (=DSM 44701T), isolated from a smear-ripened cheese.</title>
        <authorList>
            <consortium name="US DOE Joint Genome Institute (JGI-PGF)"/>
            <person name="Walter F."/>
            <person name="Albersmeier A."/>
            <person name="Kalinowski J."/>
            <person name="Ruckert C."/>
        </authorList>
    </citation>
    <scope>NUCLEOTIDE SEQUENCE</scope>
    <source>
        <strain evidence="2">CGMCC 1.15367</strain>
    </source>
</reference>
<reference evidence="2" key="2">
    <citation type="submission" date="2020-09" db="EMBL/GenBank/DDBJ databases">
        <authorList>
            <person name="Sun Q."/>
            <person name="Zhou Y."/>
        </authorList>
    </citation>
    <scope>NUCLEOTIDE SEQUENCE</scope>
    <source>
        <strain evidence="2">CGMCC 1.15367</strain>
    </source>
</reference>
<proteinExistence type="predicted"/>
<protein>
    <recommendedName>
        <fullName evidence="1">REase AHJR-like domain-containing protein</fullName>
    </recommendedName>
</protein>
<dbReference type="Pfam" id="PF18743">
    <property type="entry name" value="AHJR-like"/>
    <property type="match status" value="1"/>
</dbReference>
<organism evidence="2 3">
    <name type="scientific">Aureimonas endophytica</name>
    <dbReference type="NCBI Taxonomy" id="2027858"/>
    <lineage>
        <taxon>Bacteria</taxon>
        <taxon>Pseudomonadati</taxon>
        <taxon>Pseudomonadota</taxon>
        <taxon>Alphaproteobacteria</taxon>
        <taxon>Hyphomicrobiales</taxon>
        <taxon>Aurantimonadaceae</taxon>
        <taxon>Aureimonas</taxon>
    </lineage>
</organism>
<comment type="caution">
    <text evidence="2">The sequence shown here is derived from an EMBL/GenBank/DDBJ whole genome shotgun (WGS) entry which is preliminary data.</text>
</comment>